<keyword evidence="1 2" id="KW-0371">Homeobox</keyword>
<keyword evidence="4" id="KW-0472">Membrane</keyword>
<evidence type="ECO:0000256" key="1">
    <source>
        <dbReference type="PROSITE-ProRule" id="PRU00108"/>
    </source>
</evidence>
<dbReference type="GeneTree" id="ENSGT00650000093445"/>
<dbReference type="InParanoid" id="A0A3B3IMU7"/>
<feature type="compositionally biased region" description="Basic and acidic residues" evidence="3">
    <location>
        <begin position="25"/>
        <end position="48"/>
    </location>
</feature>
<dbReference type="Proteomes" id="UP000001038">
    <property type="component" value="Chromosome 11"/>
</dbReference>
<organism evidence="6 7">
    <name type="scientific">Oryzias latipes</name>
    <name type="common">Japanese rice fish</name>
    <name type="synonym">Japanese killifish</name>
    <dbReference type="NCBI Taxonomy" id="8090"/>
    <lineage>
        <taxon>Eukaryota</taxon>
        <taxon>Metazoa</taxon>
        <taxon>Chordata</taxon>
        <taxon>Craniata</taxon>
        <taxon>Vertebrata</taxon>
        <taxon>Euteleostomi</taxon>
        <taxon>Actinopterygii</taxon>
        <taxon>Neopterygii</taxon>
        <taxon>Teleostei</taxon>
        <taxon>Neoteleostei</taxon>
        <taxon>Acanthomorphata</taxon>
        <taxon>Ovalentaria</taxon>
        <taxon>Atherinomorphae</taxon>
        <taxon>Beloniformes</taxon>
        <taxon>Adrianichthyidae</taxon>
        <taxon>Oryziinae</taxon>
        <taxon>Oryzias</taxon>
    </lineage>
</organism>
<evidence type="ECO:0000256" key="3">
    <source>
        <dbReference type="SAM" id="MobiDB-lite"/>
    </source>
</evidence>
<keyword evidence="1 2" id="KW-0238">DNA-binding</keyword>
<evidence type="ECO:0000313" key="6">
    <source>
        <dbReference type="Ensembl" id="ENSORLP00000045355.1"/>
    </source>
</evidence>
<gene>
    <name evidence="6" type="primary">nobox</name>
</gene>
<keyword evidence="7" id="KW-1185">Reference proteome</keyword>
<feature type="compositionally biased region" description="Basic and acidic residues" evidence="3">
    <location>
        <begin position="110"/>
        <end position="125"/>
    </location>
</feature>
<feature type="region of interest" description="Disordered" evidence="3">
    <location>
        <begin position="683"/>
        <end position="727"/>
    </location>
</feature>
<comment type="subcellular location">
    <subcellularLocation>
        <location evidence="1 2">Nucleus</location>
    </subcellularLocation>
</comment>
<dbReference type="PROSITE" id="PS50071">
    <property type="entry name" value="HOMEOBOX_2"/>
    <property type="match status" value="1"/>
</dbReference>
<feature type="compositionally biased region" description="Basic and acidic residues" evidence="3">
    <location>
        <begin position="135"/>
        <end position="157"/>
    </location>
</feature>
<evidence type="ECO:0000256" key="2">
    <source>
        <dbReference type="RuleBase" id="RU000682"/>
    </source>
</evidence>
<dbReference type="Pfam" id="PF00046">
    <property type="entry name" value="Homeodomain"/>
    <property type="match status" value="1"/>
</dbReference>
<dbReference type="PANTHER" id="PTHR47060:SF1">
    <property type="entry name" value="HOMEOBOX PROTEIN NOBOX"/>
    <property type="match status" value="1"/>
</dbReference>
<feature type="transmembrane region" description="Helical" evidence="4">
    <location>
        <begin position="392"/>
        <end position="417"/>
    </location>
</feature>
<dbReference type="PANTHER" id="PTHR47060">
    <property type="entry name" value="HOMEOBOX PROTEIN NOBOX"/>
    <property type="match status" value="1"/>
</dbReference>
<feature type="region of interest" description="Disordered" evidence="3">
    <location>
        <begin position="25"/>
        <end position="157"/>
    </location>
</feature>
<dbReference type="Gene3D" id="1.10.10.60">
    <property type="entry name" value="Homeodomain-like"/>
    <property type="match status" value="1"/>
</dbReference>
<reference evidence="6" key="2">
    <citation type="submission" date="2025-08" db="UniProtKB">
        <authorList>
            <consortium name="Ensembl"/>
        </authorList>
    </citation>
    <scope>IDENTIFICATION</scope>
    <source>
        <strain evidence="6">Hd-rR</strain>
    </source>
</reference>
<dbReference type="GO" id="GO:0000981">
    <property type="term" value="F:DNA-binding transcription factor activity, RNA polymerase II-specific"/>
    <property type="evidence" value="ECO:0000318"/>
    <property type="project" value="GO_Central"/>
</dbReference>
<feature type="compositionally biased region" description="Low complexity" evidence="3">
    <location>
        <begin position="716"/>
        <end position="725"/>
    </location>
</feature>
<reference evidence="6" key="3">
    <citation type="submission" date="2025-09" db="UniProtKB">
        <authorList>
            <consortium name="Ensembl"/>
        </authorList>
    </citation>
    <scope>IDENTIFICATION</scope>
    <source>
        <strain evidence="6">Hd-rR</strain>
    </source>
</reference>
<dbReference type="GO" id="GO:0006357">
    <property type="term" value="P:regulation of transcription by RNA polymerase II"/>
    <property type="evidence" value="ECO:0000318"/>
    <property type="project" value="GO_Central"/>
</dbReference>
<protein>
    <recommendedName>
        <fullName evidence="5">Homeobox domain-containing protein</fullName>
    </recommendedName>
</protein>
<dbReference type="InterPro" id="IPR042988">
    <property type="entry name" value="NOBOX"/>
</dbReference>
<reference evidence="6 7" key="1">
    <citation type="journal article" date="2007" name="Nature">
        <title>The medaka draft genome and insights into vertebrate genome evolution.</title>
        <authorList>
            <person name="Kasahara M."/>
            <person name="Naruse K."/>
            <person name="Sasaki S."/>
            <person name="Nakatani Y."/>
            <person name="Qu W."/>
            <person name="Ahsan B."/>
            <person name="Yamada T."/>
            <person name="Nagayasu Y."/>
            <person name="Doi K."/>
            <person name="Kasai Y."/>
            <person name="Jindo T."/>
            <person name="Kobayashi D."/>
            <person name="Shimada A."/>
            <person name="Toyoda A."/>
            <person name="Kuroki Y."/>
            <person name="Fujiyama A."/>
            <person name="Sasaki T."/>
            <person name="Shimizu A."/>
            <person name="Asakawa S."/>
            <person name="Shimizu N."/>
            <person name="Hashimoto S."/>
            <person name="Yang J."/>
            <person name="Lee Y."/>
            <person name="Matsushima K."/>
            <person name="Sugano S."/>
            <person name="Sakaizumi M."/>
            <person name="Narita T."/>
            <person name="Ohishi K."/>
            <person name="Haga S."/>
            <person name="Ohta F."/>
            <person name="Nomoto H."/>
            <person name="Nogata K."/>
            <person name="Morishita T."/>
            <person name="Endo T."/>
            <person name="Shin-I T."/>
            <person name="Takeda H."/>
            <person name="Morishita S."/>
            <person name="Kohara Y."/>
        </authorList>
    </citation>
    <scope>NUCLEOTIDE SEQUENCE [LARGE SCALE GENOMIC DNA]</scope>
    <source>
        <strain evidence="6 7">Hd-rR</strain>
    </source>
</reference>
<keyword evidence="4" id="KW-1133">Transmembrane helix</keyword>
<name>A0A3B3IMU7_ORYLA</name>
<feature type="DNA-binding region" description="Homeobox" evidence="1">
    <location>
        <begin position="294"/>
        <end position="353"/>
    </location>
</feature>
<evidence type="ECO:0000313" key="7">
    <source>
        <dbReference type="Proteomes" id="UP000001038"/>
    </source>
</evidence>
<dbReference type="AlphaFoldDB" id="A0A3B3IMU7"/>
<proteinExistence type="predicted"/>
<dbReference type="STRING" id="8090.ENSORLP00000045355"/>
<sequence length="792" mass="87984">MDEGCDLAEAFDCPSLLCEELEDLETRNSQDKISEKRTEDEKEFGQGHDEEDGEDTKWKKRSSEEVGSENKVIGSEEPTAAQKEEEALWQVKPDGGLEPKEAVQMNNLKITKETNPDKETEEKKCPKGRKRRSKRQSEHGRNKRGTKDAKKLEEEKRQMQEMLLTCSEESLALLEPSDAQMNSYDLTEPVYLNFGGTGPYCPQPPVPLLHPSQASVPMQPAAPQPQGTIGSHCSPLSHSFPQHGSQPLEVDIGHVYSTRRSIRYSARGRNQVISFPLLPGLEHVESCLLPPAPKKKTRTFYSTDQLEHLEALFQEDHYPDAEKRKLIAASVGVTPQRIMVWFQNRRAKWRKVRSLKAKTDSTQSRAEYSISSPNHKINPVLTSSRYGCAHSFSFSFLFFFLLCDLYLGMFLLFVTFLRRKGAPFSEHFDATIAQMAPTASFSTLSSQAPLQYSSLLASLNSPGQCRGREMGQQQFPSQGGLPKCHPRPMHSPPPLRRATLPLMTTTYTPVSPTSSLLSTPAHTPPLFEMLEGGSTMVHHDPQFLQGDTSSVFDLTDKLDYPTLSQQHNGLSYQTSYPTNQYQPQVSVSHMSYLTPSPYLTPNPPDSNPTSYLTFCPGNSSGVVTYSTDGHSYYQNQSSGQILLQPTCFSGGPTAYQSYPWSNMYNQPVVHQHAQCPPTYLASLGSSQQASSNTSLPLQSFLPGGDHEPSFVSQMQTHTATSTTTTVLPPISTLQPSCLTAESTPTRVSIPLPSQVSSTSPESPPVPSAVKIEYDSPQEIHSHFHCDFSPIHF</sequence>
<feature type="domain" description="Homeobox" evidence="5">
    <location>
        <begin position="292"/>
        <end position="352"/>
    </location>
</feature>
<dbReference type="InterPro" id="IPR001356">
    <property type="entry name" value="HD"/>
</dbReference>
<dbReference type="SUPFAM" id="SSF46689">
    <property type="entry name" value="Homeodomain-like"/>
    <property type="match status" value="1"/>
</dbReference>
<dbReference type="GO" id="GO:0005634">
    <property type="term" value="C:nucleus"/>
    <property type="evidence" value="ECO:0007669"/>
    <property type="project" value="UniProtKB-SubCell"/>
</dbReference>
<accession>A0A3B3IMU7</accession>
<evidence type="ECO:0000259" key="5">
    <source>
        <dbReference type="PROSITE" id="PS50071"/>
    </source>
</evidence>
<evidence type="ECO:0000256" key="4">
    <source>
        <dbReference type="SAM" id="Phobius"/>
    </source>
</evidence>
<dbReference type="GO" id="GO:0000978">
    <property type="term" value="F:RNA polymerase II cis-regulatory region sequence-specific DNA binding"/>
    <property type="evidence" value="ECO:0000318"/>
    <property type="project" value="GO_Central"/>
</dbReference>
<dbReference type="CDD" id="cd00086">
    <property type="entry name" value="homeodomain"/>
    <property type="match status" value="1"/>
</dbReference>
<dbReference type="Ensembl" id="ENSORLT00000032666.1">
    <property type="protein sequence ID" value="ENSORLP00000045355.1"/>
    <property type="gene ID" value="ENSORLG00000028896.1"/>
</dbReference>
<dbReference type="SMART" id="SM00389">
    <property type="entry name" value="HOX"/>
    <property type="match status" value="1"/>
</dbReference>
<feature type="compositionally biased region" description="Basic and acidic residues" evidence="3">
    <location>
        <begin position="55"/>
        <end position="64"/>
    </location>
</feature>
<keyword evidence="1 2" id="KW-0539">Nucleus</keyword>
<dbReference type="InterPro" id="IPR009057">
    <property type="entry name" value="Homeodomain-like_sf"/>
</dbReference>
<dbReference type="Bgee" id="ENSORLG00000028896">
    <property type="expression patterns" value="Expressed in ovary and 7 other cell types or tissues"/>
</dbReference>
<keyword evidence="4" id="KW-0812">Transmembrane</keyword>